<dbReference type="PANTHER" id="PTHR35997">
    <property type="entry name" value="COTTON FIBER PROTEIN-RELATED"/>
    <property type="match status" value="1"/>
</dbReference>
<dbReference type="InterPro" id="IPR008480">
    <property type="entry name" value="DUF761_pln"/>
</dbReference>
<name>A0A4P1QVL1_LUPAN</name>
<dbReference type="AlphaFoldDB" id="A0A4P1QVL1"/>
<dbReference type="KEGG" id="lang:109329218"/>
<accession>A0A4P1QVL1</accession>
<proteinExistence type="predicted"/>
<organism evidence="1 2">
    <name type="scientific">Lupinus angustifolius</name>
    <name type="common">Narrow-leaved blue lupine</name>
    <dbReference type="NCBI Taxonomy" id="3871"/>
    <lineage>
        <taxon>Eukaryota</taxon>
        <taxon>Viridiplantae</taxon>
        <taxon>Streptophyta</taxon>
        <taxon>Embryophyta</taxon>
        <taxon>Tracheophyta</taxon>
        <taxon>Spermatophyta</taxon>
        <taxon>Magnoliopsida</taxon>
        <taxon>eudicotyledons</taxon>
        <taxon>Gunneridae</taxon>
        <taxon>Pentapetalae</taxon>
        <taxon>rosids</taxon>
        <taxon>fabids</taxon>
        <taxon>Fabales</taxon>
        <taxon>Fabaceae</taxon>
        <taxon>Papilionoideae</taxon>
        <taxon>50 kb inversion clade</taxon>
        <taxon>genistoids sensu lato</taxon>
        <taxon>core genistoids</taxon>
        <taxon>Genisteae</taxon>
        <taxon>Lupinus</taxon>
    </lineage>
</organism>
<dbReference type="Pfam" id="PF05553">
    <property type="entry name" value="DUF761"/>
    <property type="match status" value="1"/>
</dbReference>
<dbReference type="Gramene" id="OIV95762">
    <property type="protein sequence ID" value="OIV95762"/>
    <property type="gene ID" value="TanjilG_05310"/>
</dbReference>
<dbReference type="PANTHER" id="PTHR35997:SF6">
    <property type="entry name" value="COTTON FIBER PROTEIN"/>
    <property type="match status" value="1"/>
</dbReference>
<sequence length="225" mass="26729">MSNTLIIIIAADYGAFFSSKKENDLYEEYILHRQQRNYVTTSYVPKYEQVDKQCIALNGKLLHGRKETITNRSPVKHGTISREISLLSIRQENIKGNKKKNSEIIPQRVREIAARNELKKASEWSNYKKPILPLQADDDYKKFEEKTSHARIRRSKSDRYHRDRIKSVLVDERKKRVRGLETMKVEEDNEFSKMTNEDLNKRVEEFIQKFNRQIRLQATRNDNQI</sequence>
<evidence type="ECO:0000313" key="2">
    <source>
        <dbReference type="Proteomes" id="UP000188354"/>
    </source>
</evidence>
<protein>
    <submittedName>
        <fullName evidence="1">Uncharacterized protein</fullName>
    </submittedName>
</protein>
<evidence type="ECO:0000313" key="1">
    <source>
        <dbReference type="EMBL" id="OIV95762.1"/>
    </source>
</evidence>
<gene>
    <name evidence="1" type="ORF">TanjilG_05310</name>
</gene>
<keyword evidence="2" id="KW-1185">Reference proteome</keyword>
<dbReference type="OrthoDB" id="680761at2759"/>
<dbReference type="Proteomes" id="UP000188354">
    <property type="component" value="Chromosome LG16"/>
</dbReference>
<reference evidence="1 2" key="1">
    <citation type="journal article" date="2017" name="Plant Biotechnol. J.">
        <title>A comprehensive draft genome sequence for lupin (Lupinus angustifolius), an emerging health food: insights into plant-microbe interactions and legume evolution.</title>
        <authorList>
            <person name="Hane J.K."/>
            <person name="Ming Y."/>
            <person name="Kamphuis L.G."/>
            <person name="Nelson M.N."/>
            <person name="Garg G."/>
            <person name="Atkins C.A."/>
            <person name="Bayer P.E."/>
            <person name="Bravo A."/>
            <person name="Bringans S."/>
            <person name="Cannon S."/>
            <person name="Edwards D."/>
            <person name="Foley R."/>
            <person name="Gao L.L."/>
            <person name="Harrison M.J."/>
            <person name="Huang W."/>
            <person name="Hurgobin B."/>
            <person name="Li S."/>
            <person name="Liu C.W."/>
            <person name="McGrath A."/>
            <person name="Morahan G."/>
            <person name="Murray J."/>
            <person name="Weller J."/>
            <person name="Jian J."/>
            <person name="Singh K.B."/>
        </authorList>
    </citation>
    <scope>NUCLEOTIDE SEQUENCE [LARGE SCALE GENOMIC DNA]</scope>
    <source>
        <strain evidence="2">cv. Tanjil</strain>
        <tissue evidence="1">Whole plant</tissue>
    </source>
</reference>
<dbReference type="EMBL" id="CM007376">
    <property type="protein sequence ID" value="OIV95762.1"/>
    <property type="molecule type" value="Genomic_DNA"/>
</dbReference>